<evidence type="ECO:0000313" key="2">
    <source>
        <dbReference type="Proteomes" id="UP000198999"/>
    </source>
</evidence>
<protein>
    <submittedName>
        <fullName evidence="1">Uncharacterized protein</fullName>
    </submittedName>
</protein>
<dbReference type="EMBL" id="FOFN01000001">
    <property type="protein sequence ID" value="SEP99622.1"/>
    <property type="molecule type" value="Genomic_DNA"/>
</dbReference>
<evidence type="ECO:0000313" key="1">
    <source>
        <dbReference type="EMBL" id="SEP99622.1"/>
    </source>
</evidence>
<name>A0A1H9CEN4_9FLAO</name>
<sequence>MTINFKNNTAMLRLSVLINYYLSDEKEVANE</sequence>
<organism evidence="1 2">
    <name type="scientific">Hyunsoonleella jejuensis</name>
    <dbReference type="NCBI Taxonomy" id="419940"/>
    <lineage>
        <taxon>Bacteria</taxon>
        <taxon>Pseudomonadati</taxon>
        <taxon>Bacteroidota</taxon>
        <taxon>Flavobacteriia</taxon>
        <taxon>Flavobacteriales</taxon>
        <taxon>Flavobacteriaceae</taxon>
    </lineage>
</organism>
<dbReference type="Proteomes" id="UP000198999">
    <property type="component" value="Unassembled WGS sequence"/>
</dbReference>
<keyword evidence="2" id="KW-1185">Reference proteome</keyword>
<gene>
    <name evidence="1" type="ORF">SAMN05421824_0890</name>
</gene>
<dbReference type="AlphaFoldDB" id="A0A1H9CEN4"/>
<reference evidence="1 2" key="1">
    <citation type="submission" date="2016-10" db="EMBL/GenBank/DDBJ databases">
        <authorList>
            <person name="de Groot N.N."/>
        </authorList>
    </citation>
    <scope>NUCLEOTIDE SEQUENCE [LARGE SCALE GENOMIC DNA]</scope>
    <source>
        <strain evidence="1 2">DSM 21035</strain>
    </source>
</reference>
<accession>A0A1H9CEN4</accession>
<proteinExistence type="predicted"/>